<sequence length="76" mass="8510">MKGWREGPALMRYTDVGGMPVMHQSRKEQSIERTASALMNPDLREVRIAAELGTDMEAAEEWEGKPAHAGRSGNRR</sequence>
<evidence type="ECO:0000313" key="2">
    <source>
        <dbReference type="EMBL" id="RJX41388.1"/>
    </source>
</evidence>
<evidence type="ECO:0000256" key="1">
    <source>
        <dbReference type="SAM" id="MobiDB-lite"/>
    </source>
</evidence>
<comment type="caution">
    <text evidence="2">The sequence shown here is derived from an EMBL/GenBank/DDBJ whole genome shotgun (WGS) entry which is preliminary data.</text>
</comment>
<feature type="region of interest" description="Disordered" evidence="1">
    <location>
        <begin position="57"/>
        <end position="76"/>
    </location>
</feature>
<organism evidence="2 3">
    <name type="scientific">Paenibacillus pinisoli</name>
    <dbReference type="NCBI Taxonomy" id="1276110"/>
    <lineage>
        <taxon>Bacteria</taxon>
        <taxon>Bacillati</taxon>
        <taxon>Bacillota</taxon>
        <taxon>Bacilli</taxon>
        <taxon>Bacillales</taxon>
        <taxon>Paenibacillaceae</taxon>
        <taxon>Paenibacillus</taxon>
    </lineage>
</organism>
<dbReference type="Proteomes" id="UP000267798">
    <property type="component" value="Unassembled WGS sequence"/>
</dbReference>
<reference evidence="2 3" key="1">
    <citation type="submission" date="2018-09" db="EMBL/GenBank/DDBJ databases">
        <title>Paenibacillus aracenensis nov. sp. isolated from a cave in southern Spain.</title>
        <authorList>
            <person name="Jurado V."/>
            <person name="Gutierrez-Patricio S."/>
            <person name="Gonzalez-Pimentel J.L."/>
            <person name="Miller A.Z."/>
            <person name="Laiz L."/>
            <person name="Saiz-Jimenez C."/>
        </authorList>
    </citation>
    <scope>NUCLEOTIDE SEQUENCE [LARGE SCALE GENOMIC DNA]</scope>
    <source>
        <strain evidence="2 3">JCM 19203</strain>
    </source>
</reference>
<keyword evidence="3" id="KW-1185">Reference proteome</keyword>
<name>A0A3A6PPS3_9BACL</name>
<proteinExistence type="predicted"/>
<accession>A0A3A6PPS3</accession>
<dbReference type="EMBL" id="QXQB01000001">
    <property type="protein sequence ID" value="RJX41388.1"/>
    <property type="molecule type" value="Genomic_DNA"/>
</dbReference>
<gene>
    <name evidence="2" type="ORF">D3P09_05265</name>
</gene>
<dbReference type="AlphaFoldDB" id="A0A3A6PPS3"/>
<protein>
    <submittedName>
        <fullName evidence="2">Uncharacterized protein</fullName>
    </submittedName>
</protein>
<evidence type="ECO:0000313" key="3">
    <source>
        <dbReference type="Proteomes" id="UP000267798"/>
    </source>
</evidence>